<proteinExistence type="predicted"/>
<dbReference type="AlphaFoldDB" id="K3Z218"/>
<dbReference type="EMBL" id="AGNK02000017">
    <property type="status" value="NOT_ANNOTATED_CDS"/>
    <property type="molecule type" value="Genomic_DNA"/>
</dbReference>
<dbReference type="InParanoid" id="K3Z218"/>
<accession>K3Z218</accession>
<protein>
    <submittedName>
        <fullName evidence="1">Uncharacterized protein</fullName>
    </submittedName>
</protein>
<dbReference type="Gramene" id="KQL27824">
    <property type="protein sequence ID" value="KQL27824"/>
    <property type="gene ID" value="SETIT_020586mg"/>
</dbReference>
<dbReference type="EnsemblPlants" id="KQL27824">
    <property type="protein sequence ID" value="KQL27824"/>
    <property type="gene ID" value="SETIT_020586mg"/>
</dbReference>
<dbReference type="HOGENOM" id="CLU_3351914_0_0_1"/>
<keyword evidence="2" id="KW-1185">Reference proteome</keyword>
<dbReference type="Proteomes" id="UP000004995">
    <property type="component" value="Unassembled WGS sequence"/>
</dbReference>
<organism evidence="1 2">
    <name type="scientific">Setaria italica</name>
    <name type="common">Foxtail millet</name>
    <name type="synonym">Panicum italicum</name>
    <dbReference type="NCBI Taxonomy" id="4555"/>
    <lineage>
        <taxon>Eukaryota</taxon>
        <taxon>Viridiplantae</taxon>
        <taxon>Streptophyta</taxon>
        <taxon>Embryophyta</taxon>
        <taxon>Tracheophyta</taxon>
        <taxon>Spermatophyta</taxon>
        <taxon>Magnoliopsida</taxon>
        <taxon>Liliopsida</taxon>
        <taxon>Poales</taxon>
        <taxon>Poaceae</taxon>
        <taxon>PACMAD clade</taxon>
        <taxon>Panicoideae</taxon>
        <taxon>Panicodae</taxon>
        <taxon>Paniceae</taxon>
        <taxon>Cenchrinae</taxon>
        <taxon>Setaria</taxon>
    </lineage>
</organism>
<reference evidence="1" key="2">
    <citation type="submission" date="2018-08" db="UniProtKB">
        <authorList>
            <consortium name="EnsemblPlants"/>
        </authorList>
    </citation>
    <scope>IDENTIFICATION</scope>
    <source>
        <strain evidence="1">Yugu1</strain>
    </source>
</reference>
<evidence type="ECO:0000313" key="1">
    <source>
        <dbReference type="EnsemblPlants" id="KQL27824"/>
    </source>
</evidence>
<reference evidence="2" key="1">
    <citation type="journal article" date="2012" name="Nat. Biotechnol.">
        <title>Reference genome sequence of the model plant Setaria.</title>
        <authorList>
            <person name="Bennetzen J.L."/>
            <person name="Schmutz J."/>
            <person name="Wang H."/>
            <person name="Percifield R."/>
            <person name="Hawkins J."/>
            <person name="Pontaroli A.C."/>
            <person name="Estep M."/>
            <person name="Feng L."/>
            <person name="Vaughn J.N."/>
            <person name="Grimwood J."/>
            <person name="Jenkins J."/>
            <person name="Barry K."/>
            <person name="Lindquist E."/>
            <person name="Hellsten U."/>
            <person name="Deshpande S."/>
            <person name="Wang X."/>
            <person name="Wu X."/>
            <person name="Mitros T."/>
            <person name="Triplett J."/>
            <person name="Yang X."/>
            <person name="Ye C.Y."/>
            <person name="Mauro-Herrera M."/>
            <person name="Wang L."/>
            <person name="Li P."/>
            <person name="Sharma M."/>
            <person name="Sharma R."/>
            <person name="Ronald P.C."/>
            <person name="Panaud O."/>
            <person name="Kellogg E.A."/>
            <person name="Brutnell T.P."/>
            <person name="Doust A.N."/>
            <person name="Tuskan G.A."/>
            <person name="Rokhsar D."/>
            <person name="Devos K.M."/>
        </authorList>
    </citation>
    <scope>NUCLEOTIDE SEQUENCE [LARGE SCALE GENOMIC DNA]</scope>
    <source>
        <strain evidence="2">cv. Yugu1</strain>
    </source>
</reference>
<evidence type="ECO:0000313" key="2">
    <source>
        <dbReference type="Proteomes" id="UP000004995"/>
    </source>
</evidence>
<sequence length="37" mass="3877">MLEHSQLAYMLAKVANSSPAKLPLTFGNGISISPCSV</sequence>
<name>K3Z218_SETIT</name>